<keyword evidence="4 15" id="KW-0285">Flavoprotein</keyword>
<dbReference type="InterPro" id="IPR023468">
    <property type="entry name" value="Riboflavin_kinase"/>
</dbReference>
<keyword evidence="12" id="KW-0511">Multifunctional enzyme</keyword>
<dbReference type="PANTHER" id="PTHR22749">
    <property type="entry name" value="RIBOFLAVIN KINASE/FMN ADENYLYLTRANSFERASE"/>
    <property type="match status" value="1"/>
</dbReference>
<evidence type="ECO:0000256" key="13">
    <source>
        <dbReference type="ARBA" id="ARBA00047880"/>
    </source>
</evidence>
<comment type="caution">
    <text evidence="17">The sequence shown here is derived from an EMBL/GenBank/DDBJ whole genome shotgun (WGS) entry which is preliminary data.</text>
</comment>
<dbReference type="AlphaFoldDB" id="A0A9D1SU79"/>
<reference evidence="17" key="2">
    <citation type="journal article" date="2021" name="PeerJ">
        <title>Extensive microbial diversity within the chicken gut microbiome revealed by metagenomics and culture.</title>
        <authorList>
            <person name="Gilroy R."/>
            <person name="Ravi A."/>
            <person name="Getino M."/>
            <person name="Pursley I."/>
            <person name="Horton D.L."/>
            <person name="Alikhan N.F."/>
            <person name="Baker D."/>
            <person name="Gharbi K."/>
            <person name="Hall N."/>
            <person name="Watson M."/>
            <person name="Adriaenssens E.M."/>
            <person name="Foster-Nyarko E."/>
            <person name="Jarju S."/>
            <person name="Secka A."/>
            <person name="Antonio M."/>
            <person name="Oren A."/>
            <person name="Chaudhuri R.R."/>
            <person name="La Ragione R."/>
            <person name="Hildebrand F."/>
            <person name="Pallen M.J."/>
        </authorList>
    </citation>
    <scope>NUCLEOTIDE SEQUENCE</scope>
    <source>
        <strain evidence="17">ChiSjej4B22-8349</strain>
    </source>
</reference>
<dbReference type="Pfam" id="PF01687">
    <property type="entry name" value="Flavokinase"/>
    <property type="match status" value="1"/>
</dbReference>
<dbReference type="GO" id="GO:0006747">
    <property type="term" value="P:FAD biosynthetic process"/>
    <property type="evidence" value="ECO:0007669"/>
    <property type="project" value="UniProtKB-UniRule"/>
</dbReference>
<dbReference type="GO" id="GO:0008531">
    <property type="term" value="F:riboflavin kinase activity"/>
    <property type="evidence" value="ECO:0007669"/>
    <property type="project" value="UniProtKB-UniRule"/>
</dbReference>
<keyword evidence="11 15" id="KW-0067">ATP-binding</keyword>
<dbReference type="InterPro" id="IPR014729">
    <property type="entry name" value="Rossmann-like_a/b/a_fold"/>
</dbReference>
<keyword evidence="10 15" id="KW-0274">FAD</keyword>
<dbReference type="NCBIfam" id="NF004162">
    <property type="entry name" value="PRK05627.1-5"/>
    <property type="match status" value="1"/>
</dbReference>
<dbReference type="PANTHER" id="PTHR22749:SF6">
    <property type="entry name" value="RIBOFLAVIN KINASE"/>
    <property type="match status" value="1"/>
</dbReference>
<proteinExistence type="inferred from homology"/>
<dbReference type="PIRSF" id="PIRSF004491">
    <property type="entry name" value="FAD_Synth"/>
    <property type="match status" value="1"/>
</dbReference>
<dbReference type="EMBL" id="DVOB01000053">
    <property type="protein sequence ID" value="HIU95530.1"/>
    <property type="molecule type" value="Genomic_DNA"/>
</dbReference>
<dbReference type="FunFam" id="3.40.50.620:FF:000021">
    <property type="entry name" value="Riboflavin biosynthesis protein"/>
    <property type="match status" value="1"/>
</dbReference>
<evidence type="ECO:0000256" key="1">
    <source>
        <dbReference type="ARBA" id="ARBA00002121"/>
    </source>
</evidence>
<comment type="catalytic activity">
    <reaction evidence="14 15">
        <text>FMN + ATP + H(+) = FAD + diphosphate</text>
        <dbReference type="Rhea" id="RHEA:17237"/>
        <dbReference type="ChEBI" id="CHEBI:15378"/>
        <dbReference type="ChEBI" id="CHEBI:30616"/>
        <dbReference type="ChEBI" id="CHEBI:33019"/>
        <dbReference type="ChEBI" id="CHEBI:57692"/>
        <dbReference type="ChEBI" id="CHEBI:58210"/>
        <dbReference type="EC" id="2.7.7.2"/>
    </reaction>
</comment>
<keyword evidence="6 15" id="KW-0808">Transferase</keyword>
<evidence type="ECO:0000256" key="12">
    <source>
        <dbReference type="ARBA" id="ARBA00023268"/>
    </source>
</evidence>
<dbReference type="Pfam" id="PF06574">
    <property type="entry name" value="FAD_syn"/>
    <property type="match status" value="1"/>
</dbReference>
<feature type="domain" description="Riboflavin kinase" evidence="16">
    <location>
        <begin position="182"/>
        <end position="306"/>
    </location>
</feature>
<dbReference type="CDD" id="cd02064">
    <property type="entry name" value="FAD_synthetase_N"/>
    <property type="match status" value="1"/>
</dbReference>
<evidence type="ECO:0000256" key="7">
    <source>
        <dbReference type="ARBA" id="ARBA00022695"/>
    </source>
</evidence>
<comment type="pathway">
    <text evidence="3 15">Cofactor biosynthesis; FMN biosynthesis; FMN from riboflavin (ATP route): step 1/1.</text>
</comment>
<dbReference type="GO" id="GO:0009231">
    <property type="term" value="P:riboflavin biosynthetic process"/>
    <property type="evidence" value="ECO:0007669"/>
    <property type="project" value="InterPro"/>
</dbReference>
<evidence type="ECO:0000259" key="16">
    <source>
        <dbReference type="SMART" id="SM00904"/>
    </source>
</evidence>
<keyword evidence="9 15" id="KW-0418">Kinase</keyword>
<evidence type="ECO:0000256" key="14">
    <source>
        <dbReference type="ARBA" id="ARBA00049494"/>
    </source>
</evidence>
<accession>A0A9D1SU79</accession>
<dbReference type="GO" id="GO:0003919">
    <property type="term" value="F:FMN adenylyltransferase activity"/>
    <property type="evidence" value="ECO:0007669"/>
    <property type="project" value="UniProtKB-UniRule"/>
</dbReference>
<comment type="similarity">
    <text evidence="15">Belongs to the ribF family.</text>
</comment>
<dbReference type="EC" id="2.7.7.2" evidence="15"/>
<evidence type="ECO:0000256" key="4">
    <source>
        <dbReference type="ARBA" id="ARBA00022630"/>
    </source>
</evidence>
<evidence type="ECO:0000256" key="2">
    <source>
        <dbReference type="ARBA" id="ARBA00004726"/>
    </source>
</evidence>
<dbReference type="InterPro" id="IPR015864">
    <property type="entry name" value="FAD_synthase"/>
</dbReference>
<evidence type="ECO:0000256" key="8">
    <source>
        <dbReference type="ARBA" id="ARBA00022741"/>
    </source>
</evidence>
<dbReference type="NCBIfam" id="TIGR00083">
    <property type="entry name" value="ribF"/>
    <property type="match status" value="1"/>
</dbReference>
<dbReference type="GO" id="GO:0005524">
    <property type="term" value="F:ATP binding"/>
    <property type="evidence" value="ECO:0007669"/>
    <property type="project" value="UniProtKB-UniRule"/>
</dbReference>
<keyword evidence="5 15" id="KW-0288">FMN</keyword>
<evidence type="ECO:0000256" key="10">
    <source>
        <dbReference type="ARBA" id="ARBA00022827"/>
    </source>
</evidence>
<comment type="pathway">
    <text evidence="2 15">Cofactor biosynthesis; FAD biosynthesis; FAD from FMN: step 1/1.</text>
</comment>
<dbReference type="SUPFAM" id="SSF82114">
    <property type="entry name" value="Riboflavin kinase-like"/>
    <property type="match status" value="1"/>
</dbReference>
<evidence type="ECO:0000256" key="9">
    <source>
        <dbReference type="ARBA" id="ARBA00022777"/>
    </source>
</evidence>
<dbReference type="InterPro" id="IPR015865">
    <property type="entry name" value="Riboflavin_kinase_bac/euk"/>
</dbReference>
<dbReference type="GO" id="GO:0009398">
    <property type="term" value="P:FMN biosynthetic process"/>
    <property type="evidence" value="ECO:0007669"/>
    <property type="project" value="UniProtKB-UniRule"/>
</dbReference>
<protein>
    <recommendedName>
        <fullName evidence="15">Riboflavin biosynthesis protein</fullName>
    </recommendedName>
    <domain>
        <recommendedName>
            <fullName evidence="15">Riboflavin kinase</fullName>
            <ecNumber evidence="15">2.7.1.26</ecNumber>
        </recommendedName>
        <alternativeName>
            <fullName evidence="15">Flavokinase</fullName>
        </alternativeName>
    </domain>
    <domain>
        <recommendedName>
            <fullName evidence="15">FMN adenylyltransferase</fullName>
            <ecNumber evidence="15">2.7.7.2</ecNumber>
        </recommendedName>
        <alternativeName>
            <fullName evidence="15">FAD pyrophosphorylase</fullName>
        </alternativeName>
        <alternativeName>
            <fullName evidence="15">FAD synthase</fullName>
        </alternativeName>
    </domain>
</protein>
<gene>
    <name evidence="17" type="ORF">IAD25_02300</name>
</gene>
<dbReference type="EC" id="2.7.1.26" evidence="15"/>
<evidence type="ECO:0000256" key="11">
    <source>
        <dbReference type="ARBA" id="ARBA00022840"/>
    </source>
</evidence>
<reference evidence="17" key="1">
    <citation type="submission" date="2020-10" db="EMBL/GenBank/DDBJ databases">
        <authorList>
            <person name="Gilroy R."/>
        </authorList>
    </citation>
    <scope>NUCLEOTIDE SEQUENCE</scope>
    <source>
        <strain evidence="17">ChiSjej4B22-8349</strain>
    </source>
</reference>
<sequence length="311" mass="35433">MEIFNSLEEIRDIEPTVVALGNFDGVHRGHQQIIERTVRSADAMRLRSAVFTFSNHTSTLIKKLPDVKNILYPEEKARIIEDMGIDYLFNIPFTEEILTMPPARFVKDILVDKFMIREAYCGFNYSFGYKAEGTPEVLMHEGIKHGFGIHVQEPYEIDGVVVSSTYIRKLIAEGDMEKCTRFMGRMYSIGGEVVVGNKLGRTIGFPTSNIMIDESMATPPNGVYITYCTYNGVKYPSVTNVGVKPTVGTYAKNIETHIFNFDRELYGKKIKVEFIKRTREEKKFDSIEALSRQIESDCIMAKAYHREKGSL</sequence>
<dbReference type="InterPro" id="IPR002606">
    <property type="entry name" value="Riboflavin_kinase_bac"/>
</dbReference>
<comment type="catalytic activity">
    <reaction evidence="13 15">
        <text>riboflavin + ATP = FMN + ADP + H(+)</text>
        <dbReference type="Rhea" id="RHEA:14357"/>
        <dbReference type="ChEBI" id="CHEBI:15378"/>
        <dbReference type="ChEBI" id="CHEBI:30616"/>
        <dbReference type="ChEBI" id="CHEBI:57986"/>
        <dbReference type="ChEBI" id="CHEBI:58210"/>
        <dbReference type="ChEBI" id="CHEBI:456216"/>
        <dbReference type="EC" id="2.7.1.26"/>
    </reaction>
</comment>
<organism evidence="17 18">
    <name type="scientific">Candidatus Allocopromorpha excrementipullorum</name>
    <dbReference type="NCBI Taxonomy" id="2840743"/>
    <lineage>
        <taxon>Bacteria</taxon>
        <taxon>Bacillati</taxon>
        <taxon>Bacillota</taxon>
        <taxon>Clostridia</taxon>
        <taxon>Eubacteriales</taxon>
        <taxon>Eubacteriaceae</taxon>
        <taxon>Eubacteriaceae incertae sedis</taxon>
        <taxon>Candidatus Allocopromorpha</taxon>
    </lineage>
</organism>
<evidence type="ECO:0000256" key="15">
    <source>
        <dbReference type="PIRNR" id="PIRNR004491"/>
    </source>
</evidence>
<comment type="function">
    <text evidence="1">Catalyzes the phosphorylation of riboflavin to FMN followed by the adenylation of FMN to FAD.</text>
</comment>
<evidence type="ECO:0000313" key="17">
    <source>
        <dbReference type="EMBL" id="HIU95530.1"/>
    </source>
</evidence>
<keyword evidence="7 15" id="KW-0548">Nucleotidyltransferase</keyword>
<name>A0A9D1SU79_9FIRM</name>
<keyword evidence="8 15" id="KW-0547">Nucleotide-binding</keyword>
<dbReference type="InterPro" id="IPR023465">
    <property type="entry name" value="Riboflavin_kinase_dom_sf"/>
</dbReference>
<evidence type="ECO:0000256" key="3">
    <source>
        <dbReference type="ARBA" id="ARBA00005201"/>
    </source>
</evidence>
<evidence type="ECO:0000256" key="5">
    <source>
        <dbReference type="ARBA" id="ARBA00022643"/>
    </source>
</evidence>
<dbReference type="SUPFAM" id="SSF52374">
    <property type="entry name" value="Nucleotidylyl transferase"/>
    <property type="match status" value="1"/>
</dbReference>
<evidence type="ECO:0000256" key="6">
    <source>
        <dbReference type="ARBA" id="ARBA00022679"/>
    </source>
</evidence>
<dbReference type="SMART" id="SM00904">
    <property type="entry name" value="Flavokinase"/>
    <property type="match status" value="1"/>
</dbReference>
<dbReference type="FunFam" id="2.40.30.30:FF:000003">
    <property type="entry name" value="Riboflavin biosynthesis protein"/>
    <property type="match status" value="1"/>
</dbReference>
<dbReference type="Gene3D" id="2.40.30.30">
    <property type="entry name" value="Riboflavin kinase-like"/>
    <property type="match status" value="1"/>
</dbReference>
<dbReference type="Proteomes" id="UP000824130">
    <property type="component" value="Unassembled WGS sequence"/>
</dbReference>
<evidence type="ECO:0000313" key="18">
    <source>
        <dbReference type="Proteomes" id="UP000824130"/>
    </source>
</evidence>
<dbReference type="Gene3D" id="3.40.50.620">
    <property type="entry name" value="HUPs"/>
    <property type="match status" value="1"/>
</dbReference>